<reference evidence="1" key="1">
    <citation type="submission" date="2021-02" db="EMBL/GenBank/DDBJ databases">
        <authorList>
            <person name="Nowell W R."/>
        </authorList>
    </citation>
    <scope>NUCLEOTIDE SEQUENCE</scope>
    <source>
        <strain evidence="1">Ploen Becks lab</strain>
    </source>
</reference>
<name>A0A814M2K3_9BILA</name>
<dbReference type="AlphaFoldDB" id="A0A814M2K3"/>
<dbReference type="Gene3D" id="3.40.395.10">
    <property type="entry name" value="Adenoviral Proteinase, Chain A"/>
    <property type="match status" value="1"/>
</dbReference>
<keyword evidence="2" id="KW-1185">Reference proteome</keyword>
<accession>A0A814M2K3</accession>
<evidence type="ECO:0000313" key="1">
    <source>
        <dbReference type="EMBL" id="CAF1071000.1"/>
    </source>
</evidence>
<dbReference type="InterPro" id="IPR038765">
    <property type="entry name" value="Papain-like_cys_pep_sf"/>
</dbReference>
<sequence length="325" mass="36990">MVSEVQSSGDLSFELPVIDLERINYKELSLDSKESNWSDSKEIWGPKNKIKPFSNQGFYQKSTLIKLDLDKPIGEKSTSAKRNVLETVELSSDERTTAANKNHKNSLSLLVYGAKISRASINKLLNGKWINDEVISSYIQCKLKEKDKSSIFLLYSSSATEILHNRKFLNYKKTNFSQYSCLIGSISLDNVHWVCFYASLANNNFIFLDPKGSTEFQRKEIFKNWIDFSSQRSDLKTSWVLKQINHPIQTDSNNCEIDEIKLDLGSVKKDLVDVNNDLSNLNLKLDGTNSKKDQLNNNHKETKEGIDELKAFLLATAKANISNKQ</sequence>
<evidence type="ECO:0008006" key="3">
    <source>
        <dbReference type="Google" id="ProtNLM"/>
    </source>
</evidence>
<proteinExistence type="predicted"/>
<dbReference type="EMBL" id="CAJNOC010006133">
    <property type="protein sequence ID" value="CAF1071000.1"/>
    <property type="molecule type" value="Genomic_DNA"/>
</dbReference>
<protein>
    <recommendedName>
        <fullName evidence="3">Ubiquitin-like protease family profile domain-containing protein</fullName>
    </recommendedName>
</protein>
<comment type="caution">
    <text evidence="1">The sequence shown here is derived from an EMBL/GenBank/DDBJ whole genome shotgun (WGS) entry which is preliminary data.</text>
</comment>
<dbReference type="Proteomes" id="UP000663879">
    <property type="component" value="Unassembled WGS sequence"/>
</dbReference>
<evidence type="ECO:0000313" key="2">
    <source>
        <dbReference type="Proteomes" id="UP000663879"/>
    </source>
</evidence>
<dbReference type="SUPFAM" id="SSF54001">
    <property type="entry name" value="Cysteine proteinases"/>
    <property type="match status" value="1"/>
</dbReference>
<gene>
    <name evidence="1" type="ORF">OXX778_LOCUS19724</name>
</gene>
<organism evidence="1 2">
    <name type="scientific">Brachionus calyciflorus</name>
    <dbReference type="NCBI Taxonomy" id="104777"/>
    <lineage>
        <taxon>Eukaryota</taxon>
        <taxon>Metazoa</taxon>
        <taxon>Spiralia</taxon>
        <taxon>Gnathifera</taxon>
        <taxon>Rotifera</taxon>
        <taxon>Eurotatoria</taxon>
        <taxon>Monogononta</taxon>
        <taxon>Pseudotrocha</taxon>
        <taxon>Ploima</taxon>
        <taxon>Brachionidae</taxon>
        <taxon>Brachionus</taxon>
    </lineage>
</organism>